<feature type="compositionally biased region" description="Polar residues" evidence="1">
    <location>
        <begin position="151"/>
        <end position="161"/>
    </location>
</feature>
<dbReference type="InterPro" id="IPR028322">
    <property type="entry name" value="PNRC-like_rgn"/>
</dbReference>
<feature type="region of interest" description="Disordered" evidence="1">
    <location>
        <begin position="61"/>
        <end position="85"/>
    </location>
</feature>
<comment type="caution">
    <text evidence="2">The sequence shown here is derived from an EMBL/GenBank/DDBJ whole genome shotgun (WGS) entry which is preliminary data.</text>
</comment>
<name>A0A5J4YKL7_PORPP</name>
<evidence type="ECO:0000256" key="1">
    <source>
        <dbReference type="SAM" id="MobiDB-lite"/>
    </source>
</evidence>
<feature type="compositionally biased region" description="Low complexity" evidence="1">
    <location>
        <begin position="117"/>
        <end position="128"/>
    </location>
</feature>
<evidence type="ECO:0000313" key="2">
    <source>
        <dbReference type="EMBL" id="KAA8491665.1"/>
    </source>
</evidence>
<dbReference type="Pfam" id="PF15365">
    <property type="entry name" value="PNRC"/>
    <property type="match status" value="1"/>
</dbReference>
<sequence length="224" mass="24875">MRRWIGMARAPHEIRALVPYFVPKDDEGDHENRVGCSSGEEAKDETQLVINERLDMDETRWKLQSRRGAGAGADVEDDEQAEDGEEKWVRVEVRDWDHAEGYFKVRTHLVKDLQVPSSSASETPSSSRTSKKKNKGSAQSKSAERSKGSYAGTSFEFQSPAPSELPLPTHLCEAGGNKQRTMGYLHGGSDMSPYANVAPIPIPAPQSVTQISELEHNVRKHLAF</sequence>
<accession>A0A5J4YKL7</accession>
<gene>
    <name evidence="2" type="ORF">FVE85_9712</name>
</gene>
<feature type="compositionally biased region" description="Acidic residues" evidence="1">
    <location>
        <begin position="74"/>
        <end position="85"/>
    </location>
</feature>
<reference evidence="3" key="1">
    <citation type="journal article" date="2019" name="Nat. Commun.">
        <title>Expansion of phycobilisome linker gene families in mesophilic red algae.</title>
        <authorList>
            <person name="Lee J."/>
            <person name="Kim D."/>
            <person name="Bhattacharya D."/>
            <person name="Yoon H.S."/>
        </authorList>
    </citation>
    <scope>NUCLEOTIDE SEQUENCE [LARGE SCALE GENOMIC DNA]</scope>
    <source>
        <strain evidence="3">CCMP 1328</strain>
    </source>
</reference>
<dbReference type="GO" id="GO:0016071">
    <property type="term" value="P:mRNA metabolic process"/>
    <property type="evidence" value="ECO:0007669"/>
    <property type="project" value="UniProtKB-ARBA"/>
</dbReference>
<dbReference type="AlphaFoldDB" id="A0A5J4YKL7"/>
<feature type="region of interest" description="Disordered" evidence="1">
    <location>
        <begin position="114"/>
        <end position="170"/>
    </location>
</feature>
<keyword evidence="3" id="KW-1185">Reference proteome</keyword>
<dbReference type="Proteomes" id="UP000324585">
    <property type="component" value="Unassembled WGS sequence"/>
</dbReference>
<protein>
    <submittedName>
        <fullName evidence="2">Uncharacterized protein</fullName>
    </submittedName>
</protein>
<dbReference type="EMBL" id="VRMN01000012">
    <property type="protein sequence ID" value="KAA8491665.1"/>
    <property type="molecule type" value="Genomic_DNA"/>
</dbReference>
<organism evidence="2 3">
    <name type="scientific">Porphyridium purpureum</name>
    <name type="common">Red alga</name>
    <name type="synonym">Porphyridium cruentum</name>
    <dbReference type="NCBI Taxonomy" id="35688"/>
    <lineage>
        <taxon>Eukaryota</taxon>
        <taxon>Rhodophyta</taxon>
        <taxon>Bangiophyceae</taxon>
        <taxon>Porphyridiales</taxon>
        <taxon>Porphyridiaceae</taxon>
        <taxon>Porphyridium</taxon>
    </lineage>
</organism>
<evidence type="ECO:0000313" key="3">
    <source>
        <dbReference type="Proteomes" id="UP000324585"/>
    </source>
</evidence>
<proteinExistence type="predicted"/>